<dbReference type="EMBL" id="BSNG01000001">
    <property type="protein sequence ID" value="GLQ10266.1"/>
    <property type="molecule type" value="Genomic_DNA"/>
</dbReference>
<reference evidence="2" key="1">
    <citation type="journal article" date="2014" name="Int. J. Syst. Evol. Microbiol.">
        <title>Complete genome of a new Firmicutes species belonging to the dominant human colonic microbiota ('Ruminococcus bicirculans') reveals two chromosomes and a selective capacity to utilize plant glucans.</title>
        <authorList>
            <consortium name="NISC Comparative Sequencing Program"/>
            <person name="Wegmann U."/>
            <person name="Louis P."/>
            <person name="Goesmann A."/>
            <person name="Henrissat B."/>
            <person name="Duncan S.H."/>
            <person name="Flint H.J."/>
        </authorList>
    </citation>
    <scope>NUCLEOTIDE SEQUENCE</scope>
    <source>
        <strain evidence="2">NBRC 103855</strain>
    </source>
</reference>
<evidence type="ECO:0000313" key="2">
    <source>
        <dbReference type="EMBL" id="GLQ10266.1"/>
    </source>
</evidence>
<sequence length="97" mass="9916">MKTLIMKLLPAAALALAIGFAATGTASAQACLDKRQIQEAVSSGQIMSLDAVLASAGVDSSVEVLNVQVCDQGGRLVYIIGVLSRDGQAQNLVLSAQ</sequence>
<feature type="chain" id="PRO_5046417502" description="PepSY domain-containing protein" evidence="1">
    <location>
        <begin position="29"/>
        <end position="97"/>
    </location>
</feature>
<name>A0ABQ5UFL5_9HYPH</name>
<gene>
    <name evidence="2" type="ORF">GCM10007913_21980</name>
</gene>
<evidence type="ECO:0008006" key="4">
    <source>
        <dbReference type="Google" id="ProtNLM"/>
    </source>
</evidence>
<evidence type="ECO:0000313" key="3">
    <source>
        <dbReference type="Proteomes" id="UP001161406"/>
    </source>
</evidence>
<reference evidence="2" key="2">
    <citation type="submission" date="2023-01" db="EMBL/GenBank/DDBJ databases">
        <title>Draft genome sequence of Devosia yakushimensis strain NBRC 103855.</title>
        <authorList>
            <person name="Sun Q."/>
            <person name="Mori K."/>
        </authorList>
    </citation>
    <scope>NUCLEOTIDE SEQUENCE</scope>
    <source>
        <strain evidence="2">NBRC 103855</strain>
    </source>
</reference>
<dbReference type="Proteomes" id="UP001161406">
    <property type="component" value="Unassembled WGS sequence"/>
</dbReference>
<comment type="caution">
    <text evidence="2">The sequence shown here is derived from an EMBL/GenBank/DDBJ whole genome shotgun (WGS) entry which is preliminary data.</text>
</comment>
<protein>
    <recommendedName>
        <fullName evidence="4">PepSY domain-containing protein</fullName>
    </recommendedName>
</protein>
<accession>A0ABQ5UFL5</accession>
<dbReference type="RefSeq" id="WP_284390738.1">
    <property type="nucleotide sequence ID" value="NZ_BSNG01000001.1"/>
</dbReference>
<evidence type="ECO:0000256" key="1">
    <source>
        <dbReference type="SAM" id="SignalP"/>
    </source>
</evidence>
<feature type="signal peptide" evidence="1">
    <location>
        <begin position="1"/>
        <end position="28"/>
    </location>
</feature>
<organism evidence="2 3">
    <name type="scientific">Devosia yakushimensis</name>
    <dbReference type="NCBI Taxonomy" id="470028"/>
    <lineage>
        <taxon>Bacteria</taxon>
        <taxon>Pseudomonadati</taxon>
        <taxon>Pseudomonadota</taxon>
        <taxon>Alphaproteobacteria</taxon>
        <taxon>Hyphomicrobiales</taxon>
        <taxon>Devosiaceae</taxon>
        <taxon>Devosia</taxon>
    </lineage>
</organism>
<keyword evidence="1" id="KW-0732">Signal</keyword>
<dbReference type="PROSITE" id="PS51257">
    <property type="entry name" value="PROKAR_LIPOPROTEIN"/>
    <property type="match status" value="1"/>
</dbReference>
<proteinExistence type="predicted"/>
<keyword evidence="3" id="KW-1185">Reference proteome</keyword>